<dbReference type="EMBL" id="JAPMSZ010000007">
    <property type="protein sequence ID" value="KAJ5095797.1"/>
    <property type="molecule type" value="Genomic_DNA"/>
</dbReference>
<reference evidence="2" key="1">
    <citation type="submission" date="2022-11" db="EMBL/GenBank/DDBJ databases">
        <authorList>
            <person name="Petersen C."/>
        </authorList>
    </citation>
    <scope>NUCLEOTIDE SEQUENCE</scope>
    <source>
        <strain evidence="2">IBT 34128</strain>
    </source>
</reference>
<sequence>MPDEPRRVVLEKSRTVRRRYQRSNKPFQFTASQLQRIEREQERERRAKQIRDKEKKRTANKKRKAEEEARVREERKRRGIPDPHAPSVPSSQPLLSNFLGLAKRPAPVAAEPLPTETGDQGDGGDTEPDSEAGDTEVDDDTCDNVEENSGQELSGLQDAGVLENSKSPDSTRKNQCVPKDDDEFSDCSAFNDEDIMKEAEAAATSQPLHETTNHPTPRPSSFLQPPSNSRPKGTASAMVSFGDSFRDETADLLEEAFAGSYGDSFGPLDLPR</sequence>
<dbReference type="GeneID" id="81394903"/>
<dbReference type="AlphaFoldDB" id="A0A9W9F9A8"/>
<feature type="compositionally biased region" description="Acidic residues" evidence="1">
    <location>
        <begin position="180"/>
        <end position="193"/>
    </location>
</feature>
<feature type="region of interest" description="Disordered" evidence="1">
    <location>
        <begin position="15"/>
        <end position="241"/>
    </location>
</feature>
<proteinExistence type="predicted"/>
<feature type="compositionally biased region" description="Basic and acidic residues" evidence="1">
    <location>
        <begin position="64"/>
        <end position="81"/>
    </location>
</feature>
<reference evidence="2" key="2">
    <citation type="journal article" date="2023" name="IMA Fungus">
        <title>Comparative genomic study of the Penicillium genus elucidates a diverse pangenome and 15 lateral gene transfer events.</title>
        <authorList>
            <person name="Petersen C."/>
            <person name="Sorensen T."/>
            <person name="Nielsen M.R."/>
            <person name="Sondergaard T.E."/>
            <person name="Sorensen J.L."/>
            <person name="Fitzpatrick D.A."/>
            <person name="Frisvad J.C."/>
            <person name="Nielsen K.L."/>
        </authorList>
    </citation>
    <scope>NUCLEOTIDE SEQUENCE</scope>
    <source>
        <strain evidence="2">IBT 34128</strain>
    </source>
</reference>
<evidence type="ECO:0000313" key="2">
    <source>
        <dbReference type="EMBL" id="KAJ5095797.1"/>
    </source>
</evidence>
<comment type="caution">
    <text evidence="2">The sequence shown here is derived from an EMBL/GenBank/DDBJ whole genome shotgun (WGS) entry which is preliminary data.</text>
</comment>
<dbReference type="Proteomes" id="UP001141434">
    <property type="component" value="Unassembled WGS sequence"/>
</dbReference>
<organism evidence="2 3">
    <name type="scientific">Penicillium alfredii</name>
    <dbReference type="NCBI Taxonomy" id="1506179"/>
    <lineage>
        <taxon>Eukaryota</taxon>
        <taxon>Fungi</taxon>
        <taxon>Dikarya</taxon>
        <taxon>Ascomycota</taxon>
        <taxon>Pezizomycotina</taxon>
        <taxon>Eurotiomycetes</taxon>
        <taxon>Eurotiomycetidae</taxon>
        <taxon>Eurotiales</taxon>
        <taxon>Aspergillaceae</taxon>
        <taxon>Penicillium</taxon>
    </lineage>
</organism>
<evidence type="ECO:0000313" key="3">
    <source>
        <dbReference type="Proteomes" id="UP001141434"/>
    </source>
</evidence>
<dbReference type="OrthoDB" id="4227165at2759"/>
<feature type="compositionally biased region" description="Acidic residues" evidence="1">
    <location>
        <begin position="122"/>
        <end position="146"/>
    </location>
</feature>
<evidence type="ECO:0000256" key="1">
    <source>
        <dbReference type="SAM" id="MobiDB-lite"/>
    </source>
</evidence>
<protein>
    <submittedName>
        <fullName evidence="2">Uncharacterized protein</fullName>
    </submittedName>
</protein>
<feature type="compositionally biased region" description="Polar residues" evidence="1">
    <location>
        <begin position="23"/>
        <end position="32"/>
    </location>
</feature>
<feature type="compositionally biased region" description="Polar residues" evidence="1">
    <location>
        <begin position="203"/>
        <end position="231"/>
    </location>
</feature>
<keyword evidence="3" id="KW-1185">Reference proteome</keyword>
<accession>A0A9W9F9A8</accession>
<name>A0A9W9F9A8_9EURO</name>
<gene>
    <name evidence="2" type="ORF">NUU61_005153</name>
</gene>
<feature type="compositionally biased region" description="Basic and acidic residues" evidence="1">
    <location>
        <begin position="36"/>
        <end position="57"/>
    </location>
</feature>
<dbReference type="RefSeq" id="XP_056511348.1">
    <property type="nucleotide sequence ID" value="XM_056655735.1"/>
</dbReference>